<name>A0A5A5T6I0_9CHLR</name>
<keyword evidence="6 10" id="KW-0915">Sodium</keyword>
<dbReference type="InterPro" id="IPR006153">
    <property type="entry name" value="Cation/H_exchanger_TM"/>
</dbReference>
<feature type="transmembrane region" description="Helical" evidence="10">
    <location>
        <begin position="159"/>
        <end position="176"/>
    </location>
</feature>
<proteinExistence type="inferred from homology"/>
<feature type="transmembrane region" description="Helical" evidence="10">
    <location>
        <begin position="221"/>
        <end position="246"/>
    </location>
</feature>
<dbReference type="GO" id="GO:0005886">
    <property type="term" value="C:plasma membrane"/>
    <property type="evidence" value="ECO:0007669"/>
    <property type="project" value="UniProtKB-SubCell"/>
</dbReference>
<evidence type="ECO:0000259" key="11">
    <source>
        <dbReference type="Pfam" id="PF00999"/>
    </source>
</evidence>
<dbReference type="AlphaFoldDB" id="A0A5A5T6I0"/>
<dbReference type="PANTHER" id="PTHR10110:SF86">
    <property type="entry name" value="SODIUM_HYDROGEN EXCHANGER 7"/>
    <property type="match status" value="1"/>
</dbReference>
<evidence type="ECO:0000256" key="4">
    <source>
        <dbReference type="ARBA" id="ARBA00022692"/>
    </source>
</evidence>
<feature type="transmembrane region" description="Helical" evidence="10">
    <location>
        <begin position="55"/>
        <end position="72"/>
    </location>
</feature>
<keyword evidence="8 10" id="KW-0472">Membrane</keyword>
<dbReference type="Proteomes" id="UP000322530">
    <property type="component" value="Unassembled WGS sequence"/>
</dbReference>
<feature type="transmembrane region" description="Helical" evidence="10">
    <location>
        <begin position="29"/>
        <end position="49"/>
    </location>
</feature>
<comment type="function">
    <text evidence="10">Na(+)/H(+) antiporter that extrudes sodium in exchange for external protons.</text>
</comment>
<feature type="transmembrane region" description="Helical" evidence="10">
    <location>
        <begin position="266"/>
        <end position="289"/>
    </location>
</feature>
<keyword evidence="3 10" id="KW-1003">Cell membrane</keyword>
<sequence>MPETITLIFFLFVAIVILAIIATRLNIPYAIMLVIGGLLLTFIPGLPTIHIDPNLILFLFLPPLIYASASQISWREFRSNLRPILLLSIGLVLATTVIVAVVAHSFLALPWGVAFVLGAIISPTDAITAGATAKSVGLSRRIVTILEGESMVNDATGLVIYRFALASVVTASFSIWQAGIQFVGVSIGGVIIGLVIAWPIVKLHHFLNDAVIEVTVSLLTPYAAYLLAEALGLSGVLATLAAGLYISRHSSRFYTSETRLPAHSYWNILVFQFNGLVFLLIGLELRSILDSLGGQTIIHVIWPILLISITAIVVRIAWVLTSAYLPHLINRRMRINELDTQWDQTVIIAWTGLRGSVALAAALALPLALRSGSLFPERNLLIVITFGVILITLVGQGLALTPIIRLLKLNKETVFEQEMLLARRTAVKAALKRLQALKAEKTVTTEFIQRLQEYYEQRLHTITIYEDSEKREYLEERLQANSQFRREIINVERHAVITLRDHGQIDDEILHAIEHELDLEEQRFYL</sequence>
<protein>
    <submittedName>
        <fullName evidence="12">Na+/H+ antiporter</fullName>
    </submittedName>
</protein>
<organism evidence="12 13">
    <name type="scientific">Dictyobacter arantiisoli</name>
    <dbReference type="NCBI Taxonomy" id="2014874"/>
    <lineage>
        <taxon>Bacteria</taxon>
        <taxon>Bacillati</taxon>
        <taxon>Chloroflexota</taxon>
        <taxon>Ktedonobacteria</taxon>
        <taxon>Ktedonobacterales</taxon>
        <taxon>Dictyobacteraceae</taxon>
        <taxon>Dictyobacter</taxon>
    </lineage>
</organism>
<evidence type="ECO:0000256" key="7">
    <source>
        <dbReference type="ARBA" id="ARBA00023065"/>
    </source>
</evidence>
<evidence type="ECO:0000313" key="12">
    <source>
        <dbReference type="EMBL" id="GCF06992.1"/>
    </source>
</evidence>
<evidence type="ECO:0000256" key="6">
    <source>
        <dbReference type="ARBA" id="ARBA00023053"/>
    </source>
</evidence>
<evidence type="ECO:0000256" key="1">
    <source>
        <dbReference type="ARBA" id="ARBA00004651"/>
    </source>
</evidence>
<dbReference type="InterPro" id="IPR018422">
    <property type="entry name" value="Cation/H_exchanger_CPA1"/>
</dbReference>
<evidence type="ECO:0000313" key="13">
    <source>
        <dbReference type="Proteomes" id="UP000322530"/>
    </source>
</evidence>
<keyword evidence="13" id="KW-1185">Reference proteome</keyword>
<comment type="similarity">
    <text evidence="10">Belongs to the monovalent cation:proton antiporter 1 (CPA1) transporter (TC 2.A.36) family.</text>
</comment>
<feature type="domain" description="Cation/H+ exchanger transmembrane" evidence="11">
    <location>
        <begin position="14"/>
        <end position="404"/>
    </location>
</feature>
<dbReference type="Pfam" id="PF00999">
    <property type="entry name" value="Na_H_Exchanger"/>
    <property type="match status" value="1"/>
</dbReference>
<feature type="transmembrane region" description="Helical" evidence="10">
    <location>
        <begin position="380"/>
        <end position="401"/>
    </location>
</feature>
<gene>
    <name evidence="12" type="ORF">KDI_05560</name>
</gene>
<feature type="transmembrane region" description="Helical" evidence="10">
    <location>
        <begin position="301"/>
        <end position="325"/>
    </location>
</feature>
<evidence type="ECO:0000256" key="3">
    <source>
        <dbReference type="ARBA" id="ARBA00022475"/>
    </source>
</evidence>
<dbReference type="GO" id="GO:0015386">
    <property type="term" value="F:potassium:proton antiporter activity"/>
    <property type="evidence" value="ECO:0007669"/>
    <property type="project" value="TreeGrafter"/>
</dbReference>
<dbReference type="OrthoDB" id="9774146at2"/>
<dbReference type="InterPro" id="IPR004705">
    <property type="entry name" value="Cation/H_exchanger_CPA1_bac"/>
</dbReference>
<evidence type="ECO:0000256" key="10">
    <source>
        <dbReference type="RuleBase" id="RU366002"/>
    </source>
</evidence>
<feature type="transmembrane region" description="Helical" evidence="10">
    <location>
        <begin position="346"/>
        <end position="368"/>
    </location>
</feature>
<accession>A0A5A5T6I0</accession>
<keyword evidence="5 10" id="KW-1133">Transmembrane helix</keyword>
<dbReference type="RefSeq" id="WP_149400040.1">
    <property type="nucleotide sequence ID" value="NZ_BIXY01000004.1"/>
</dbReference>
<dbReference type="EMBL" id="BIXY01000004">
    <property type="protein sequence ID" value="GCF06992.1"/>
    <property type="molecule type" value="Genomic_DNA"/>
</dbReference>
<feature type="transmembrane region" description="Helical" evidence="10">
    <location>
        <begin position="84"/>
        <end position="107"/>
    </location>
</feature>
<dbReference type="PANTHER" id="PTHR10110">
    <property type="entry name" value="SODIUM/HYDROGEN EXCHANGER"/>
    <property type="match status" value="1"/>
</dbReference>
<dbReference type="GO" id="GO:0098719">
    <property type="term" value="P:sodium ion import across plasma membrane"/>
    <property type="evidence" value="ECO:0007669"/>
    <property type="project" value="TreeGrafter"/>
</dbReference>
<keyword evidence="9 10" id="KW-0739">Sodium transport</keyword>
<reference evidence="12 13" key="1">
    <citation type="submission" date="2019-01" db="EMBL/GenBank/DDBJ databases">
        <title>Draft genome sequence of Dictyobacter sp. Uno17.</title>
        <authorList>
            <person name="Wang C.M."/>
            <person name="Zheng Y."/>
            <person name="Sakai Y."/>
            <person name="Abe K."/>
            <person name="Yokota A."/>
            <person name="Yabe S."/>
        </authorList>
    </citation>
    <scope>NUCLEOTIDE SEQUENCE [LARGE SCALE GENOMIC DNA]</scope>
    <source>
        <strain evidence="12 13">Uno17</strain>
    </source>
</reference>
<dbReference type="GO" id="GO:0015385">
    <property type="term" value="F:sodium:proton antiporter activity"/>
    <property type="evidence" value="ECO:0007669"/>
    <property type="project" value="InterPro"/>
</dbReference>
<feature type="transmembrane region" description="Helical" evidence="10">
    <location>
        <begin position="6"/>
        <end position="22"/>
    </location>
</feature>
<keyword evidence="10" id="KW-0050">Antiport</keyword>
<keyword evidence="4 10" id="KW-0812">Transmembrane</keyword>
<evidence type="ECO:0000256" key="2">
    <source>
        <dbReference type="ARBA" id="ARBA00022448"/>
    </source>
</evidence>
<keyword evidence="2 10" id="KW-0813">Transport</keyword>
<evidence type="ECO:0000256" key="8">
    <source>
        <dbReference type="ARBA" id="ARBA00023136"/>
    </source>
</evidence>
<evidence type="ECO:0000256" key="5">
    <source>
        <dbReference type="ARBA" id="ARBA00022989"/>
    </source>
</evidence>
<comment type="subcellular location">
    <subcellularLocation>
        <location evidence="1 10">Cell membrane</location>
        <topology evidence="1 10">Multi-pass membrane protein</topology>
    </subcellularLocation>
</comment>
<keyword evidence="7 10" id="KW-0406">Ion transport</keyword>
<feature type="transmembrane region" description="Helical" evidence="10">
    <location>
        <begin position="183"/>
        <end position="201"/>
    </location>
</feature>
<dbReference type="Gene3D" id="6.10.140.1330">
    <property type="match status" value="1"/>
</dbReference>
<comment type="caution">
    <text evidence="12">The sequence shown here is derived from an EMBL/GenBank/DDBJ whole genome shotgun (WGS) entry which is preliminary data.</text>
</comment>
<dbReference type="GO" id="GO:0051453">
    <property type="term" value="P:regulation of intracellular pH"/>
    <property type="evidence" value="ECO:0007669"/>
    <property type="project" value="TreeGrafter"/>
</dbReference>
<dbReference type="NCBIfam" id="TIGR00831">
    <property type="entry name" value="a_cpa1"/>
    <property type="match status" value="1"/>
</dbReference>
<evidence type="ECO:0000256" key="9">
    <source>
        <dbReference type="ARBA" id="ARBA00023201"/>
    </source>
</evidence>